<dbReference type="EMBL" id="GG698897">
    <property type="protein sequence ID" value="EEU47066.1"/>
    <property type="molecule type" value="Genomic_DNA"/>
</dbReference>
<dbReference type="GeneID" id="9664345"/>
<accession>C7YN58</accession>
<reference evidence="3 4" key="1">
    <citation type="journal article" date="2009" name="PLoS Genet.">
        <title>The genome of Nectria haematococca: contribution of supernumerary chromosomes to gene expansion.</title>
        <authorList>
            <person name="Coleman J.J."/>
            <person name="Rounsley S.D."/>
            <person name="Rodriguez-Carres M."/>
            <person name="Kuo A."/>
            <person name="Wasmann C.C."/>
            <person name="Grimwood J."/>
            <person name="Schmutz J."/>
            <person name="Taga M."/>
            <person name="White G.J."/>
            <person name="Zhou S."/>
            <person name="Schwartz D.C."/>
            <person name="Freitag M."/>
            <person name="Ma L.J."/>
            <person name="Danchin E.G."/>
            <person name="Henrissat B."/>
            <person name="Coutinho P.M."/>
            <person name="Nelson D.R."/>
            <person name="Straney D."/>
            <person name="Napoli C.A."/>
            <person name="Barker B.M."/>
            <person name="Gribskov M."/>
            <person name="Rep M."/>
            <person name="Kroken S."/>
            <person name="Molnar I."/>
            <person name="Rensing C."/>
            <person name="Kennell J.C."/>
            <person name="Zamora J."/>
            <person name="Farman M.L."/>
            <person name="Selker E.U."/>
            <person name="Salamov A."/>
            <person name="Shapiro H."/>
            <person name="Pangilinan J."/>
            <person name="Lindquist E."/>
            <person name="Lamers C."/>
            <person name="Grigoriev I.V."/>
            <person name="Geiser D.M."/>
            <person name="Covert S.F."/>
            <person name="Temporini E."/>
            <person name="Vanetten H.D."/>
        </authorList>
    </citation>
    <scope>NUCLEOTIDE SEQUENCE [LARGE SCALE GENOMIC DNA]</scope>
    <source>
        <strain evidence="4">ATCC MYA-4622 / CBS 123669 / FGSC 9596 / NRRL 45880 / 77-13-4</strain>
    </source>
</reference>
<evidence type="ECO:0000259" key="2">
    <source>
        <dbReference type="Pfam" id="PF25545"/>
    </source>
</evidence>
<gene>
    <name evidence="3" type="ORF">NECHADRAFT_18627</name>
</gene>
<dbReference type="InParanoid" id="C7YN58"/>
<proteinExistence type="predicted"/>
<feature type="region of interest" description="Disordered" evidence="1">
    <location>
        <begin position="183"/>
        <end position="202"/>
    </location>
</feature>
<feature type="domain" description="DUF7924" evidence="2">
    <location>
        <begin position="14"/>
        <end position="161"/>
    </location>
</feature>
<feature type="non-terminal residue" evidence="3">
    <location>
        <position position="202"/>
    </location>
</feature>
<dbReference type="HOGENOM" id="CLU_1444231_0_0_1"/>
<keyword evidence="4" id="KW-1185">Reference proteome</keyword>
<feature type="non-terminal residue" evidence="3">
    <location>
        <position position="1"/>
    </location>
</feature>
<feature type="compositionally biased region" description="Polar residues" evidence="1">
    <location>
        <begin position="183"/>
        <end position="193"/>
    </location>
</feature>
<dbReference type="RefSeq" id="XP_003052779.1">
    <property type="nucleotide sequence ID" value="XM_003052733.1"/>
</dbReference>
<name>C7YN58_FUSV7</name>
<dbReference type="eggNOG" id="ENOG502SJYB">
    <property type="taxonomic scope" value="Eukaryota"/>
</dbReference>
<dbReference type="STRING" id="660122.C7YN58"/>
<dbReference type="AlphaFoldDB" id="C7YN58"/>
<evidence type="ECO:0000256" key="1">
    <source>
        <dbReference type="SAM" id="MobiDB-lite"/>
    </source>
</evidence>
<sequence length="202" mass="21986">VFANLEPLTDGTIVAPKPDIYYGAYPDQLARSARNELAGHVVPSIMEDRPMVPNAFLEVKGPNDTPAEAARQARYHGAVGSRGIHSLQNYGAEEPEYDGKAYTFSSIYYGGALKLLAHHVTAPTTEGGRPEYHMTQVNAYAVTSDLDTFVKGAGALRNMLDFAEQRRDDFVRAANARASQLETVASQERTTAEIQPPEDSAD</sequence>
<dbReference type="VEuPathDB" id="FungiDB:NECHADRAFT_18627"/>
<dbReference type="KEGG" id="nhe:NECHADRAFT_18627"/>
<evidence type="ECO:0000313" key="3">
    <source>
        <dbReference type="EMBL" id="EEU47066.1"/>
    </source>
</evidence>
<dbReference type="OMA" id="REGACAY"/>
<dbReference type="OrthoDB" id="5336565at2759"/>
<evidence type="ECO:0000313" key="4">
    <source>
        <dbReference type="Proteomes" id="UP000005206"/>
    </source>
</evidence>
<organism evidence="3 4">
    <name type="scientific">Fusarium vanettenii (strain ATCC MYA-4622 / CBS 123669 / FGSC 9596 / NRRL 45880 / 77-13-4)</name>
    <name type="common">Fusarium solani subsp. pisi</name>
    <dbReference type="NCBI Taxonomy" id="660122"/>
    <lineage>
        <taxon>Eukaryota</taxon>
        <taxon>Fungi</taxon>
        <taxon>Dikarya</taxon>
        <taxon>Ascomycota</taxon>
        <taxon>Pezizomycotina</taxon>
        <taxon>Sordariomycetes</taxon>
        <taxon>Hypocreomycetidae</taxon>
        <taxon>Hypocreales</taxon>
        <taxon>Nectriaceae</taxon>
        <taxon>Fusarium</taxon>
        <taxon>Fusarium solani species complex</taxon>
        <taxon>Fusarium vanettenii</taxon>
    </lineage>
</organism>
<dbReference type="Proteomes" id="UP000005206">
    <property type="component" value="Chromosome 3"/>
</dbReference>
<dbReference type="InterPro" id="IPR057684">
    <property type="entry name" value="DUF7924"/>
</dbReference>
<dbReference type="Pfam" id="PF25545">
    <property type="entry name" value="DUF7924"/>
    <property type="match status" value="1"/>
</dbReference>
<protein>
    <recommendedName>
        <fullName evidence="2">DUF7924 domain-containing protein</fullName>
    </recommendedName>
</protein>